<dbReference type="RefSeq" id="WP_014455678.1">
    <property type="nucleotide sequence ID" value="NC_017098.1"/>
</dbReference>
<dbReference type="Pfam" id="PF02562">
    <property type="entry name" value="PhoH"/>
    <property type="match status" value="1"/>
</dbReference>
<dbReference type="Gene3D" id="3.40.50.300">
    <property type="entry name" value="P-loop containing nucleotide triphosphate hydrolases"/>
    <property type="match status" value="1"/>
</dbReference>
<evidence type="ECO:0000256" key="5">
    <source>
        <dbReference type="ARBA" id="ARBA00022840"/>
    </source>
</evidence>
<evidence type="ECO:0000259" key="7">
    <source>
        <dbReference type="Pfam" id="PF02562"/>
    </source>
</evidence>
<dbReference type="InterPro" id="IPR027417">
    <property type="entry name" value="P-loop_NTPase"/>
</dbReference>
<dbReference type="PANTHER" id="PTHR30473:SF1">
    <property type="entry name" value="PHOH-LIKE PROTEIN"/>
    <property type="match status" value="1"/>
</dbReference>
<dbReference type="AlphaFoldDB" id="H9UJK2"/>
<protein>
    <recommendedName>
        <fullName evidence="6">PhoH-like protein</fullName>
    </recommendedName>
</protein>
<comment type="subcellular location">
    <subcellularLocation>
        <location evidence="1">Cytoplasm</location>
    </subcellularLocation>
</comment>
<dbReference type="OrthoDB" id="9773137at2"/>
<name>H9UJK2_SPIAZ</name>
<comment type="similarity">
    <text evidence="2">Belongs to the PhoH family.</text>
</comment>
<dbReference type="EMBL" id="CP003282">
    <property type="protein sequence ID" value="AFG37695.1"/>
    <property type="molecule type" value="Genomic_DNA"/>
</dbReference>
<keyword evidence="4" id="KW-0547">Nucleotide-binding</keyword>
<dbReference type="STRING" id="889378.Spiaf_1637"/>
<sequence length="322" mass="36229">MEDSIVVQATGLLQDLVGPNDANLHCIERLTGAEIIPRGNELLVQSDDDAVCELVHTIFDEIQRLFFQGRAIDPQLITAIYHGHSHGNQRTREDFQRESLVIPGGFQPVFPRTLNQSHMLKLLVERDINFVIGPAGTGKTFLAIAYALQEILEKKYRKLILSRPVVEAGESLGFLPGDLTQKLHPYLKPLYDAMETLVPREILQRLHDQNLIEVSPLAYMRGRSLNNCYIILDEAQNTTVEQMKMFLTRMGEHSKVVVTGDVTQIDLPKPHRSGLVHALRTLQSIDEIGVMRFTPGDVVRHPLVQKIITAYTRAEEENGKSG</sequence>
<dbReference type="PANTHER" id="PTHR30473">
    <property type="entry name" value="PROTEIN PHOH"/>
    <property type="match status" value="1"/>
</dbReference>
<evidence type="ECO:0000256" key="2">
    <source>
        <dbReference type="ARBA" id="ARBA00010393"/>
    </source>
</evidence>
<dbReference type="KEGG" id="sfc:Spiaf_1637"/>
<dbReference type="InterPro" id="IPR003714">
    <property type="entry name" value="PhoH"/>
</dbReference>
<proteinExistence type="inferred from homology"/>
<dbReference type="FunFam" id="3.40.50.300:FF:000013">
    <property type="entry name" value="PhoH family ATPase"/>
    <property type="match status" value="1"/>
</dbReference>
<dbReference type="GO" id="GO:0005524">
    <property type="term" value="F:ATP binding"/>
    <property type="evidence" value="ECO:0007669"/>
    <property type="project" value="UniProtKB-KW"/>
</dbReference>
<keyword evidence="3" id="KW-0963">Cytoplasm</keyword>
<gene>
    <name evidence="8" type="ordered locus">Spiaf_1637</name>
</gene>
<evidence type="ECO:0000256" key="4">
    <source>
        <dbReference type="ARBA" id="ARBA00022741"/>
    </source>
</evidence>
<evidence type="ECO:0000256" key="3">
    <source>
        <dbReference type="ARBA" id="ARBA00022490"/>
    </source>
</evidence>
<dbReference type="GO" id="GO:0005829">
    <property type="term" value="C:cytosol"/>
    <property type="evidence" value="ECO:0007669"/>
    <property type="project" value="TreeGrafter"/>
</dbReference>
<dbReference type="PATRIC" id="fig|889378.3.peg.1624"/>
<keyword evidence="9" id="KW-1185">Reference proteome</keyword>
<evidence type="ECO:0000313" key="8">
    <source>
        <dbReference type="EMBL" id="AFG37695.1"/>
    </source>
</evidence>
<evidence type="ECO:0000256" key="1">
    <source>
        <dbReference type="ARBA" id="ARBA00004496"/>
    </source>
</evidence>
<evidence type="ECO:0000313" key="9">
    <source>
        <dbReference type="Proteomes" id="UP000007383"/>
    </source>
</evidence>
<dbReference type="SUPFAM" id="SSF52540">
    <property type="entry name" value="P-loop containing nucleoside triphosphate hydrolases"/>
    <property type="match status" value="1"/>
</dbReference>
<reference evidence="9" key="1">
    <citation type="journal article" date="2013" name="Stand. Genomic Sci.">
        <title>Complete genome sequence of the halophilic bacterium Spirochaeta africana type strain (Z-7692(T)) from the alkaline Lake Magadi in the East African Rift.</title>
        <authorList>
            <person name="Liolos K."/>
            <person name="Abt B."/>
            <person name="Scheuner C."/>
            <person name="Teshima H."/>
            <person name="Held B."/>
            <person name="Lapidus A."/>
            <person name="Nolan M."/>
            <person name="Lucas S."/>
            <person name="Deshpande S."/>
            <person name="Cheng J.F."/>
            <person name="Tapia R."/>
            <person name="Goodwin L.A."/>
            <person name="Pitluck S."/>
            <person name="Pagani I."/>
            <person name="Ivanova N."/>
            <person name="Mavromatis K."/>
            <person name="Mikhailova N."/>
            <person name="Huntemann M."/>
            <person name="Pati A."/>
            <person name="Chen A."/>
            <person name="Palaniappan K."/>
            <person name="Land M."/>
            <person name="Rohde M."/>
            <person name="Tindall B.J."/>
            <person name="Detter J.C."/>
            <person name="Goker M."/>
            <person name="Bristow J."/>
            <person name="Eisen J.A."/>
            <person name="Markowitz V."/>
            <person name="Hugenholtz P."/>
            <person name="Woyke T."/>
            <person name="Klenk H.P."/>
            <person name="Kyrpides N.C."/>
        </authorList>
    </citation>
    <scope>NUCLEOTIDE SEQUENCE</scope>
    <source>
        <strain evidence="9">ATCC 700263 / DSM 8902 / Z-7692</strain>
    </source>
</reference>
<dbReference type="HOGENOM" id="CLU_051654_0_0_12"/>
<accession>H9UJK2</accession>
<keyword evidence="5" id="KW-0067">ATP-binding</keyword>
<organism evidence="8 9">
    <name type="scientific">Spirochaeta africana (strain ATCC 700263 / DSM 8902 / Z-7692)</name>
    <dbReference type="NCBI Taxonomy" id="889378"/>
    <lineage>
        <taxon>Bacteria</taxon>
        <taxon>Pseudomonadati</taxon>
        <taxon>Spirochaetota</taxon>
        <taxon>Spirochaetia</taxon>
        <taxon>Spirochaetales</taxon>
        <taxon>Spirochaetaceae</taxon>
        <taxon>Spirochaeta</taxon>
    </lineage>
</organism>
<dbReference type="eggNOG" id="COG1702">
    <property type="taxonomic scope" value="Bacteria"/>
</dbReference>
<dbReference type="Proteomes" id="UP000007383">
    <property type="component" value="Chromosome"/>
</dbReference>
<dbReference type="InterPro" id="IPR051451">
    <property type="entry name" value="PhoH2-like"/>
</dbReference>
<evidence type="ECO:0000256" key="6">
    <source>
        <dbReference type="ARBA" id="ARBA00039970"/>
    </source>
</evidence>
<feature type="domain" description="PhoH-like protein" evidence="7">
    <location>
        <begin position="109"/>
        <end position="311"/>
    </location>
</feature>